<name>A0AAV6MIF9_9ROSI</name>
<feature type="transmembrane region" description="Helical" evidence="1">
    <location>
        <begin position="6"/>
        <end position="31"/>
    </location>
</feature>
<keyword evidence="1" id="KW-1133">Transmembrane helix</keyword>
<keyword evidence="1" id="KW-0812">Transmembrane</keyword>
<gene>
    <name evidence="2" type="primary">P4H1</name>
    <name evidence="2" type="ORF">SDJN03_22085</name>
</gene>
<keyword evidence="1" id="KW-0472">Membrane</keyword>
<evidence type="ECO:0000256" key="1">
    <source>
        <dbReference type="SAM" id="Phobius"/>
    </source>
</evidence>
<dbReference type="EMBL" id="JAGKQH010000014">
    <property type="protein sequence ID" value="KAG6582083.1"/>
    <property type="molecule type" value="Genomic_DNA"/>
</dbReference>
<proteinExistence type="predicted"/>
<organism evidence="2 3">
    <name type="scientific">Cucurbita argyrosperma subsp. sororia</name>
    <dbReference type="NCBI Taxonomy" id="37648"/>
    <lineage>
        <taxon>Eukaryota</taxon>
        <taxon>Viridiplantae</taxon>
        <taxon>Streptophyta</taxon>
        <taxon>Embryophyta</taxon>
        <taxon>Tracheophyta</taxon>
        <taxon>Spermatophyta</taxon>
        <taxon>Magnoliopsida</taxon>
        <taxon>eudicotyledons</taxon>
        <taxon>Gunneridae</taxon>
        <taxon>Pentapetalae</taxon>
        <taxon>rosids</taxon>
        <taxon>fabids</taxon>
        <taxon>Cucurbitales</taxon>
        <taxon>Cucurbitaceae</taxon>
        <taxon>Cucurbiteae</taxon>
        <taxon>Cucurbita</taxon>
    </lineage>
</organism>
<protein>
    <submittedName>
        <fullName evidence="2">Prolyl 4-hydroxylase 1</fullName>
    </submittedName>
</protein>
<feature type="non-terminal residue" evidence="2">
    <location>
        <position position="1"/>
    </location>
</feature>
<dbReference type="Proteomes" id="UP000685013">
    <property type="component" value="Chromosome 14"/>
</dbReference>
<comment type="caution">
    <text evidence="2">The sequence shown here is derived from an EMBL/GenBank/DDBJ whole genome shotgun (WGS) entry which is preliminary data.</text>
</comment>
<sequence length="94" mass="10680">MASAPMRIAFGLLTFVTVGMIIGALFQLAFIRRLEDSTGNEFLLAGRLHKTQYDSQHQLPRGLPNWINDKEAEILRLGYIPEVSIIPSVWQFFC</sequence>
<keyword evidence="3" id="KW-1185">Reference proteome</keyword>
<accession>A0AAV6MIF9</accession>
<evidence type="ECO:0000313" key="3">
    <source>
        <dbReference type="Proteomes" id="UP000685013"/>
    </source>
</evidence>
<evidence type="ECO:0000313" key="2">
    <source>
        <dbReference type="EMBL" id="KAG6582083.1"/>
    </source>
</evidence>
<dbReference type="AlphaFoldDB" id="A0AAV6MIF9"/>
<reference evidence="2 3" key="1">
    <citation type="journal article" date="2021" name="Hortic Res">
        <title>The domestication of Cucurbita argyrosperma as revealed by the genome of its wild relative.</title>
        <authorList>
            <person name="Barrera-Redondo J."/>
            <person name="Sanchez-de la Vega G."/>
            <person name="Aguirre-Liguori J.A."/>
            <person name="Castellanos-Morales G."/>
            <person name="Gutierrez-Guerrero Y.T."/>
            <person name="Aguirre-Dugua X."/>
            <person name="Aguirre-Planter E."/>
            <person name="Tenaillon M.I."/>
            <person name="Lira-Saade R."/>
            <person name="Eguiarte L.E."/>
        </authorList>
    </citation>
    <scope>NUCLEOTIDE SEQUENCE [LARGE SCALE GENOMIC DNA]</scope>
    <source>
        <strain evidence="2">JBR-2021</strain>
    </source>
</reference>